<evidence type="ECO:0000256" key="3">
    <source>
        <dbReference type="ARBA" id="ARBA00023163"/>
    </source>
</evidence>
<dbReference type="RefSeq" id="WP_254092917.1">
    <property type="nucleotide sequence ID" value="NZ_JAHESC010000046.1"/>
</dbReference>
<dbReference type="GO" id="GO:0003700">
    <property type="term" value="F:DNA-binding transcription factor activity"/>
    <property type="evidence" value="ECO:0007669"/>
    <property type="project" value="InterPro"/>
</dbReference>
<proteinExistence type="predicted"/>
<dbReference type="InterPro" id="IPR018060">
    <property type="entry name" value="HTH_AraC"/>
</dbReference>
<comment type="caution">
    <text evidence="5">The sequence shown here is derived from an EMBL/GenBank/DDBJ whole genome shotgun (WGS) entry which is preliminary data.</text>
</comment>
<dbReference type="InterPro" id="IPR037923">
    <property type="entry name" value="HTH-like"/>
</dbReference>
<evidence type="ECO:0000256" key="1">
    <source>
        <dbReference type="ARBA" id="ARBA00023015"/>
    </source>
</evidence>
<name>A0AAP2DEJ4_9BACT</name>
<reference evidence="5 6" key="1">
    <citation type="submission" date="2021-05" db="EMBL/GenBank/DDBJ databases">
        <title>A Polyphasic approach of four new species of the genus Ohtaekwangia: Ohtaekwangia histidinii sp. nov., Ohtaekwangia cretensis sp. nov., Ohtaekwangia indiensis sp. nov., Ohtaekwangia reichenbachii sp. nov. from diverse environment.</title>
        <authorList>
            <person name="Octaviana S."/>
        </authorList>
    </citation>
    <scope>NUCLEOTIDE SEQUENCE [LARGE SCALE GENOMIC DNA]</scope>
    <source>
        <strain evidence="5 6">PWU37</strain>
    </source>
</reference>
<dbReference type="Gene3D" id="2.60.120.10">
    <property type="entry name" value="Jelly Rolls"/>
    <property type="match status" value="1"/>
</dbReference>
<keyword evidence="1" id="KW-0805">Transcription regulation</keyword>
<dbReference type="EMBL" id="JAHESC010000046">
    <property type="protein sequence ID" value="MBT1689696.1"/>
    <property type="molecule type" value="Genomic_DNA"/>
</dbReference>
<accession>A0AAP2DEJ4</accession>
<organism evidence="5 6">
    <name type="scientific">Dawidia soli</name>
    <dbReference type="NCBI Taxonomy" id="2782352"/>
    <lineage>
        <taxon>Bacteria</taxon>
        <taxon>Pseudomonadati</taxon>
        <taxon>Bacteroidota</taxon>
        <taxon>Cytophagia</taxon>
        <taxon>Cytophagales</taxon>
        <taxon>Chryseotaleaceae</taxon>
        <taxon>Dawidia</taxon>
    </lineage>
</organism>
<dbReference type="PANTHER" id="PTHR43280">
    <property type="entry name" value="ARAC-FAMILY TRANSCRIPTIONAL REGULATOR"/>
    <property type="match status" value="1"/>
</dbReference>
<dbReference type="PRINTS" id="PR00032">
    <property type="entry name" value="HTHARAC"/>
</dbReference>
<dbReference type="SMART" id="SM00342">
    <property type="entry name" value="HTH_ARAC"/>
    <property type="match status" value="1"/>
</dbReference>
<feature type="domain" description="HTH araC/xylS-type" evidence="4">
    <location>
        <begin position="202"/>
        <end position="300"/>
    </location>
</feature>
<dbReference type="InterPro" id="IPR014710">
    <property type="entry name" value="RmlC-like_jellyroll"/>
</dbReference>
<dbReference type="PROSITE" id="PS01124">
    <property type="entry name" value="HTH_ARAC_FAMILY_2"/>
    <property type="match status" value="1"/>
</dbReference>
<gene>
    <name evidence="5" type="ORF">KK078_24245</name>
</gene>
<keyword evidence="3" id="KW-0804">Transcription</keyword>
<protein>
    <submittedName>
        <fullName evidence="5">AraC family transcriptional regulator</fullName>
    </submittedName>
</protein>
<evidence type="ECO:0000313" key="6">
    <source>
        <dbReference type="Proteomes" id="UP001319180"/>
    </source>
</evidence>
<keyword evidence="2" id="KW-0238">DNA-binding</keyword>
<sequence length="304" mass="34450">MALRDNIQLYNPSAFTARFMPSPALQALLKGDFNKFLIVRVEEMYRHVTRPVPATRATIHTCLFLTEGQATMKIGSERYTIRRHEMLVVPAGQVFSFGEKDVNKGYICCFHNDMLVGKYGKSELLKEFEFLQVWGNPRLTPDNQTARFVLHLFKRLHQEYTDHGLQHLNILQPYLITLLCEVNRIYTPVATHAQTAAVTLANKFRALLFTNVCTMHRVSDYAAALHVSPNHLNKSVKAATEKSPTRWIDEAIVLEAKVLLSQSTLTVAGVALAVGLDDPSYFARLFRKHTGTTPTAFRKMIEKS</sequence>
<dbReference type="PANTHER" id="PTHR43280:SF32">
    <property type="entry name" value="TRANSCRIPTIONAL REGULATORY PROTEIN"/>
    <property type="match status" value="1"/>
</dbReference>
<evidence type="ECO:0000313" key="5">
    <source>
        <dbReference type="EMBL" id="MBT1689696.1"/>
    </source>
</evidence>
<evidence type="ECO:0000256" key="2">
    <source>
        <dbReference type="ARBA" id="ARBA00023125"/>
    </source>
</evidence>
<dbReference type="Gene3D" id="1.10.10.60">
    <property type="entry name" value="Homeodomain-like"/>
    <property type="match status" value="1"/>
</dbReference>
<dbReference type="AlphaFoldDB" id="A0AAP2DEJ4"/>
<dbReference type="InterPro" id="IPR009057">
    <property type="entry name" value="Homeodomain-like_sf"/>
</dbReference>
<dbReference type="InterPro" id="IPR020449">
    <property type="entry name" value="Tscrpt_reg_AraC-type_HTH"/>
</dbReference>
<dbReference type="SUPFAM" id="SSF46689">
    <property type="entry name" value="Homeodomain-like"/>
    <property type="match status" value="1"/>
</dbReference>
<dbReference type="Pfam" id="PF12833">
    <property type="entry name" value="HTH_18"/>
    <property type="match status" value="1"/>
</dbReference>
<keyword evidence="6" id="KW-1185">Reference proteome</keyword>
<dbReference type="Proteomes" id="UP001319180">
    <property type="component" value="Unassembled WGS sequence"/>
</dbReference>
<dbReference type="GO" id="GO:0043565">
    <property type="term" value="F:sequence-specific DNA binding"/>
    <property type="evidence" value="ECO:0007669"/>
    <property type="project" value="InterPro"/>
</dbReference>
<dbReference type="SUPFAM" id="SSF51215">
    <property type="entry name" value="Regulatory protein AraC"/>
    <property type="match status" value="1"/>
</dbReference>
<evidence type="ECO:0000259" key="4">
    <source>
        <dbReference type="PROSITE" id="PS01124"/>
    </source>
</evidence>